<evidence type="ECO:0000313" key="1">
    <source>
        <dbReference type="EMBL" id="QDJ96123.1"/>
    </source>
</evidence>
<protein>
    <submittedName>
        <fullName evidence="1">Uncharacterized protein</fullName>
    </submittedName>
</protein>
<dbReference type="EMBL" id="MK804892">
    <property type="protein sequence ID" value="QDJ96123.1"/>
    <property type="molecule type" value="Genomic_DNA"/>
</dbReference>
<proteinExistence type="predicted"/>
<organism evidence="1 2">
    <name type="scientific">Aeromonas phage 4_D05</name>
    <dbReference type="NCBI Taxonomy" id="2588099"/>
    <lineage>
        <taxon>Viruses</taxon>
        <taxon>Duplodnaviria</taxon>
        <taxon>Heunggongvirae</taxon>
        <taxon>Uroviricota</taxon>
        <taxon>Caudoviricetes</taxon>
        <taxon>Kunmingvirus</taxon>
        <taxon>Kunmingvirus kv4D05</taxon>
    </lineage>
</organism>
<evidence type="ECO:0000313" key="2">
    <source>
        <dbReference type="Proteomes" id="UP000316563"/>
    </source>
</evidence>
<accession>A0A514TU91</accession>
<keyword evidence="2" id="KW-1185">Reference proteome</keyword>
<name>A0A514TU91_9CAUD</name>
<dbReference type="Proteomes" id="UP000316563">
    <property type="component" value="Segment"/>
</dbReference>
<sequence length="134" mass="14894">MNDKKQLAAMGAEMAEQQKPLCMAKRIEELESKYKAALDVVRDLVELPYSTCGLLERLEVRERARDLLAGQVPDHAEHPLATVPEGWQLVPVEPTEEMCEAGANAPLKVRQAEVTWIGVIYRAMLAAATRPEAK</sequence>
<gene>
    <name evidence="1" type="ORF">4D05_010</name>
</gene>
<reference evidence="1 2" key="1">
    <citation type="submission" date="2019-04" db="EMBL/GenBank/DDBJ databases">
        <title>Nine Novel Phages from a Plateau Lake in Southwest China Provide Insights into Aeromonas Phage Diversity.</title>
        <authorList>
            <person name="Xiao W."/>
            <person name="Bai M."/>
        </authorList>
    </citation>
    <scope>NUCLEOTIDE SEQUENCE [LARGE SCALE GENOMIC DNA]</scope>
</reference>